<dbReference type="Gene3D" id="1.10.1740.10">
    <property type="match status" value="1"/>
</dbReference>
<dbReference type="CDD" id="cd06171">
    <property type="entry name" value="Sigma70_r4"/>
    <property type="match status" value="1"/>
</dbReference>
<evidence type="ECO:0000256" key="2">
    <source>
        <dbReference type="ARBA" id="ARBA00023015"/>
    </source>
</evidence>
<dbReference type="Pfam" id="PF08281">
    <property type="entry name" value="Sigma70_r4_2"/>
    <property type="match status" value="1"/>
</dbReference>
<dbReference type="InterPro" id="IPR007627">
    <property type="entry name" value="RNA_pol_sigma70_r2"/>
</dbReference>
<dbReference type="InterPro" id="IPR013249">
    <property type="entry name" value="RNA_pol_sigma70_r4_t2"/>
</dbReference>
<evidence type="ECO:0000256" key="4">
    <source>
        <dbReference type="ARBA" id="ARBA00023125"/>
    </source>
</evidence>
<dbReference type="Pfam" id="PF04542">
    <property type="entry name" value="Sigma70_r2"/>
    <property type="match status" value="1"/>
</dbReference>
<feature type="domain" description="RNA polymerase sigma factor 70 region 4 type 2" evidence="7">
    <location>
        <begin position="102"/>
        <end position="151"/>
    </location>
</feature>
<dbReference type="GO" id="GO:0006352">
    <property type="term" value="P:DNA-templated transcription initiation"/>
    <property type="evidence" value="ECO:0007669"/>
    <property type="project" value="InterPro"/>
</dbReference>
<comment type="similarity">
    <text evidence="1">Belongs to the sigma-70 factor family. ECF subfamily.</text>
</comment>
<dbReference type="Gene3D" id="1.10.10.10">
    <property type="entry name" value="Winged helix-like DNA-binding domain superfamily/Winged helix DNA-binding domain"/>
    <property type="match status" value="1"/>
</dbReference>
<sequence length="160" mass="19169">MTEFESIYSKYFRDVYSFVLSLSRNEKIAEEITQETFFKALKSIDNFNGHCKINVWLCQIAKNTYFTYLNKQKRFDTNDITEQASESSIEEMLLNKEKTFLVHKVLHALDEPYKEVFTLRVFGELSFKQISQLFEKTESWARVTFHRAKHKIQDLLREEQ</sequence>
<dbReference type="InterPro" id="IPR013324">
    <property type="entry name" value="RNA_pol_sigma_r3/r4-like"/>
</dbReference>
<comment type="caution">
    <text evidence="8">The sequence shown here is derived from an EMBL/GenBank/DDBJ whole genome shotgun (WGS) entry which is preliminary data.</text>
</comment>
<feature type="domain" description="RNA polymerase sigma-70 region 2" evidence="6">
    <location>
        <begin position="7"/>
        <end position="74"/>
    </location>
</feature>
<dbReference type="Proteomes" id="UP000220006">
    <property type="component" value="Unassembled WGS sequence"/>
</dbReference>
<dbReference type="InterPro" id="IPR013325">
    <property type="entry name" value="RNA_pol_sigma_r2"/>
</dbReference>
<keyword evidence="5" id="KW-0804">Transcription</keyword>
<dbReference type="PANTHER" id="PTHR43133:SF52">
    <property type="entry name" value="ECF RNA POLYMERASE SIGMA FACTOR SIGL"/>
    <property type="match status" value="1"/>
</dbReference>
<dbReference type="InterPro" id="IPR014284">
    <property type="entry name" value="RNA_pol_sigma-70_dom"/>
</dbReference>
<evidence type="ECO:0000259" key="7">
    <source>
        <dbReference type="Pfam" id="PF08281"/>
    </source>
</evidence>
<protein>
    <submittedName>
        <fullName evidence="8">RNA polymerase subunit sigma</fullName>
    </submittedName>
</protein>
<gene>
    <name evidence="8" type="ORF">COM96_17845</name>
</gene>
<dbReference type="EMBL" id="NVLK01000037">
    <property type="protein sequence ID" value="PEC20742.1"/>
    <property type="molecule type" value="Genomic_DNA"/>
</dbReference>
<evidence type="ECO:0000256" key="3">
    <source>
        <dbReference type="ARBA" id="ARBA00023082"/>
    </source>
</evidence>
<keyword evidence="4" id="KW-0238">DNA-binding</keyword>
<dbReference type="InterPro" id="IPR039425">
    <property type="entry name" value="RNA_pol_sigma-70-like"/>
</dbReference>
<organism evidence="8 9">
    <name type="scientific">Bacillus cereus</name>
    <dbReference type="NCBI Taxonomy" id="1396"/>
    <lineage>
        <taxon>Bacteria</taxon>
        <taxon>Bacillati</taxon>
        <taxon>Bacillota</taxon>
        <taxon>Bacilli</taxon>
        <taxon>Bacillales</taxon>
        <taxon>Bacillaceae</taxon>
        <taxon>Bacillus</taxon>
        <taxon>Bacillus cereus group</taxon>
    </lineage>
</organism>
<reference evidence="8 9" key="1">
    <citation type="submission" date="2017-09" db="EMBL/GenBank/DDBJ databases">
        <title>Large-scale bioinformatics analysis of Bacillus genomes uncovers conserved roles of natural products in bacterial physiology.</title>
        <authorList>
            <consortium name="Agbiome Team Llc"/>
            <person name="Bleich R.M."/>
            <person name="Grubbs K.J."/>
            <person name="Santa Maria K.C."/>
            <person name="Allen S.E."/>
            <person name="Farag S."/>
            <person name="Shank E.A."/>
            <person name="Bowers A."/>
        </authorList>
    </citation>
    <scope>NUCLEOTIDE SEQUENCE [LARGE SCALE GENOMIC DNA]</scope>
    <source>
        <strain evidence="8 9">AFS096845</strain>
    </source>
</reference>
<keyword evidence="2" id="KW-0805">Transcription regulation</keyword>
<dbReference type="GO" id="GO:0003677">
    <property type="term" value="F:DNA binding"/>
    <property type="evidence" value="ECO:0007669"/>
    <property type="project" value="UniProtKB-KW"/>
</dbReference>
<dbReference type="PANTHER" id="PTHR43133">
    <property type="entry name" value="RNA POLYMERASE ECF-TYPE SIGMA FACTO"/>
    <property type="match status" value="1"/>
</dbReference>
<evidence type="ECO:0000313" key="8">
    <source>
        <dbReference type="EMBL" id="PEC20742.1"/>
    </source>
</evidence>
<evidence type="ECO:0000256" key="1">
    <source>
        <dbReference type="ARBA" id="ARBA00010641"/>
    </source>
</evidence>
<dbReference type="AlphaFoldDB" id="A0A2A7HUL8"/>
<dbReference type="SUPFAM" id="SSF88659">
    <property type="entry name" value="Sigma3 and sigma4 domains of RNA polymerase sigma factors"/>
    <property type="match status" value="1"/>
</dbReference>
<evidence type="ECO:0000313" key="9">
    <source>
        <dbReference type="Proteomes" id="UP000220006"/>
    </source>
</evidence>
<keyword evidence="3" id="KW-0731">Sigma factor</keyword>
<accession>A0A2A7HUL8</accession>
<evidence type="ECO:0000259" key="6">
    <source>
        <dbReference type="Pfam" id="PF04542"/>
    </source>
</evidence>
<dbReference type="GO" id="GO:0016987">
    <property type="term" value="F:sigma factor activity"/>
    <property type="evidence" value="ECO:0007669"/>
    <property type="project" value="UniProtKB-KW"/>
</dbReference>
<evidence type="ECO:0000256" key="5">
    <source>
        <dbReference type="ARBA" id="ARBA00023163"/>
    </source>
</evidence>
<dbReference type="RefSeq" id="WP_097904899.1">
    <property type="nucleotide sequence ID" value="NZ_NVLK01000037.1"/>
</dbReference>
<dbReference type="SUPFAM" id="SSF88946">
    <property type="entry name" value="Sigma2 domain of RNA polymerase sigma factors"/>
    <property type="match status" value="1"/>
</dbReference>
<proteinExistence type="inferred from homology"/>
<dbReference type="NCBIfam" id="TIGR02937">
    <property type="entry name" value="sigma70-ECF"/>
    <property type="match status" value="1"/>
</dbReference>
<dbReference type="InterPro" id="IPR036388">
    <property type="entry name" value="WH-like_DNA-bd_sf"/>
</dbReference>
<name>A0A2A7HUL8_BACCE</name>